<dbReference type="EMBL" id="CACRTO010000013">
    <property type="protein sequence ID" value="VYU08829.1"/>
    <property type="molecule type" value="Genomic_DNA"/>
</dbReference>
<name>A0A6N3C1B5_9CLOT</name>
<reference evidence="1" key="1">
    <citation type="submission" date="2019-11" db="EMBL/GenBank/DDBJ databases">
        <authorList>
            <person name="Feng L."/>
        </authorList>
    </citation>
    <scope>NUCLEOTIDE SEQUENCE</scope>
    <source>
        <strain evidence="1">CTertiumLFYP3</strain>
    </source>
</reference>
<accession>A0A6N3C1B5</accession>
<gene>
    <name evidence="1" type="ORF">CTLFYP3_01444</name>
</gene>
<sequence length="147" mass="17488">MFNMRQWNYRYIGSGSSRNVFDLGNGYVIKVAKNRAGIAQNKSEYRISSIDSSNLFAEVIQVSESFDTLIMRKAYKIRDLRDIFDYFKVRSYEELFRLREFQKIQYKYNLLSSDLSRTSSWGIIDGRPTIIDYGFTREVVEKYYRTV</sequence>
<protein>
    <submittedName>
        <fullName evidence="1">Uncharacterized protein</fullName>
    </submittedName>
</protein>
<evidence type="ECO:0000313" key="1">
    <source>
        <dbReference type="EMBL" id="VYU08829.1"/>
    </source>
</evidence>
<proteinExistence type="predicted"/>
<dbReference type="RefSeq" id="WP_156625947.1">
    <property type="nucleotide sequence ID" value="NZ_CACRTO010000013.1"/>
</dbReference>
<dbReference type="AlphaFoldDB" id="A0A6N3C1B5"/>
<organism evidence="1">
    <name type="scientific">Clostridium tertium</name>
    <dbReference type="NCBI Taxonomy" id="1559"/>
    <lineage>
        <taxon>Bacteria</taxon>
        <taxon>Bacillati</taxon>
        <taxon>Bacillota</taxon>
        <taxon>Clostridia</taxon>
        <taxon>Eubacteriales</taxon>
        <taxon>Clostridiaceae</taxon>
        <taxon>Clostridium</taxon>
    </lineage>
</organism>